<reference evidence="9" key="1">
    <citation type="submission" date="2021-03" db="EMBL/GenBank/DDBJ databases">
        <title>Taxonomic study of Clostridium polyendosporum from meadow-gley soil under rice.</title>
        <authorList>
            <person name="Kobayashi H."/>
            <person name="Tanizawa Y."/>
            <person name="Yagura M."/>
        </authorList>
    </citation>
    <scope>NUCLEOTIDE SEQUENCE</scope>
    <source>
        <strain evidence="9">JCM 30710</strain>
    </source>
</reference>
<evidence type="ECO:0000256" key="4">
    <source>
        <dbReference type="ARBA" id="ARBA00022695"/>
    </source>
</evidence>
<evidence type="ECO:0000256" key="7">
    <source>
        <dbReference type="ARBA" id="ARBA00047343"/>
    </source>
</evidence>
<evidence type="ECO:0000313" key="9">
    <source>
        <dbReference type="EMBL" id="GIM30262.1"/>
    </source>
</evidence>
<dbReference type="InterPro" id="IPR005835">
    <property type="entry name" value="NTP_transferase_dom"/>
</dbReference>
<evidence type="ECO:0000313" key="10">
    <source>
        <dbReference type="Proteomes" id="UP000679179"/>
    </source>
</evidence>
<dbReference type="RefSeq" id="WP_212904941.1">
    <property type="nucleotide sequence ID" value="NZ_BOPZ01000031.1"/>
</dbReference>
<evidence type="ECO:0000259" key="8">
    <source>
        <dbReference type="Pfam" id="PF00483"/>
    </source>
</evidence>
<dbReference type="EC" id="2.7.7.13" evidence="2"/>
<dbReference type="AlphaFoldDB" id="A0A919S1X1"/>
<dbReference type="FunFam" id="3.90.550.10:FF:000046">
    <property type="entry name" value="Mannose-1-phosphate guanylyltransferase (GDP)"/>
    <property type="match status" value="1"/>
</dbReference>
<dbReference type="GO" id="GO:0005525">
    <property type="term" value="F:GTP binding"/>
    <property type="evidence" value="ECO:0007669"/>
    <property type="project" value="UniProtKB-KW"/>
</dbReference>
<proteinExistence type="inferred from homology"/>
<keyword evidence="10" id="KW-1185">Reference proteome</keyword>
<evidence type="ECO:0000256" key="2">
    <source>
        <dbReference type="ARBA" id="ARBA00012387"/>
    </source>
</evidence>
<dbReference type="PANTHER" id="PTHR46390:SF1">
    <property type="entry name" value="MANNOSE-1-PHOSPHATE GUANYLYLTRANSFERASE"/>
    <property type="match status" value="1"/>
</dbReference>
<comment type="caution">
    <text evidence="9">The sequence shown here is derived from an EMBL/GenBank/DDBJ whole genome shotgun (WGS) entry which is preliminary data.</text>
</comment>
<organism evidence="9 10">
    <name type="scientific">Clostridium polyendosporum</name>
    <dbReference type="NCBI Taxonomy" id="69208"/>
    <lineage>
        <taxon>Bacteria</taxon>
        <taxon>Bacillati</taxon>
        <taxon>Bacillota</taxon>
        <taxon>Clostridia</taxon>
        <taxon>Eubacteriales</taxon>
        <taxon>Clostridiaceae</taxon>
        <taxon>Clostridium</taxon>
    </lineage>
</organism>
<dbReference type="CDD" id="cd02509">
    <property type="entry name" value="GDP-M1P_Guanylyltransferase"/>
    <property type="match status" value="1"/>
</dbReference>
<comment type="catalytic activity">
    <reaction evidence="7">
        <text>alpha-D-mannose 1-phosphate + GTP + H(+) = GDP-alpha-D-mannose + diphosphate</text>
        <dbReference type="Rhea" id="RHEA:15229"/>
        <dbReference type="ChEBI" id="CHEBI:15378"/>
        <dbReference type="ChEBI" id="CHEBI:33019"/>
        <dbReference type="ChEBI" id="CHEBI:37565"/>
        <dbReference type="ChEBI" id="CHEBI:57527"/>
        <dbReference type="ChEBI" id="CHEBI:58409"/>
        <dbReference type="EC" id="2.7.7.13"/>
    </reaction>
</comment>
<dbReference type="EMBL" id="BOPZ01000031">
    <property type="protein sequence ID" value="GIM30262.1"/>
    <property type="molecule type" value="Genomic_DNA"/>
</dbReference>
<keyword evidence="3" id="KW-0808">Transferase</keyword>
<protein>
    <recommendedName>
        <fullName evidence="2">mannose-1-phosphate guanylyltransferase</fullName>
        <ecNumber evidence="2">2.7.7.13</ecNumber>
    </recommendedName>
</protein>
<dbReference type="Proteomes" id="UP000679179">
    <property type="component" value="Unassembled WGS sequence"/>
</dbReference>
<accession>A0A919S1X1</accession>
<evidence type="ECO:0000256" key="1">
    <source>
        <dbReference type="ARBA" id="ARBA00006115"/>
    </source>
</evidence>
<dbReference type="InterPro" id="IPR051161">
    <property type="entry name" value="Mannose-6P_isomerase_type2"/>
</dbReference>
<evidence type="ECO:0000256" key="3">
    <source>
        <dbReference type="ARBA" id="ARBA00022679"/>
    </source>
</evidence>
<comment type="similarity">
    <text evidence="1">Belongs to the mannose-6-phosphate isomerase type 2 family.</text>
</comment>
<dbReference type="SUPFAM" id="SSF159283">
    <property type="entry name" value="Guanosine diphospho-D-mannose pyrophosphorylase/mannose-6-phosphate isomerase linker domain"/>
    <property type="match status" value="1"/>
</dbReference>
<evidence type="ECO:0000256" key="5">
    <source>
        <dbReference type="ARBA" id="ARBA00022741"/>
    </source>
</evidence>
<keyword evidence="4 9" id="KW-0548">Nucleotidyltransferase</keyword>
<sequence length="349" mass="39687">MLCALIMAGGKGTRFWPLSTEEKPKQFLNLIGNETMIQMTVNRVKPLIPIERIFICTGEQYVSLVKEQLPELPEKNIIVEPEGRNTAPCIALSAFVIRRYYKDATMVVLPSDHLIKEEEKFLNIIKDAGELLSDYQDAIITLGMTPDRPETGYGYIKSGNEHIKINNNKVITVESFVEKPNKEKAEEYLREGNYLWNGGMFLWKVDNVLKLIDAHLPNTYEALKNIELVKEDQLQDEVNNNYGKTDSISVDYGIMEKAESIHVIPTDIGWDDIGTWNAVERYRKKDENSNIHIGEVNIFNGTNNLVVASSNNIIIDELSDIYVIENNGKIIIGKKENVDRIKSLKDIVL</sequence>
<feature type="domain" description="Nucleotidyl transferase" evidence="8">
    <location>
        <begin position="4"/>
        <end position="287"/>
    </location>
</feature>
<dbReference type="SUPFAM" id="SSF53448">
    <property type="entry name" value="Nucleotide-diphospho-sugar transferases"/>
    <property type="match status" value="1"/>
</dbReference>
<dbReference type="Gene3D" id="3.90.550.10">
    <property type="entry name" value="Spore Coat Polysaccharide Biosynthesis Protein SpsA, Chain A"/>
    <property type="match status" value="1"/>
</dbReference>
<gene>
    <name evidence="9" type="ORF">CPJCM30710_29280</name>
</gene>
<dbReference type="GO" id="GO:0009298">
    <property type="term" value="P:GDP-mannose biosynthetic process"/>
    <property type="evidence" value="ECO:0007669"/>
    <property type="project" value="TreeGrafter"/>
</dbReference>
<keyword evidence="6" id="KW-0342">GTP-binding</keyword>
<dbReference type="Pfam" id="PF00483">
    <property type="entry name" value="NTP_transferase"/>
    <property type="match status" value="1"/>
</dbReference>
<dbReference type="GO" id="GO:0004475">
    <property type="term" value="F:mannose-1-phosphate guanylyltransferase (GTP) activity"/>
    <property type="evidence" value="ECO:0007669"/>
    <property type="project" value="UniProtKB-EC"/>
</dbReference>
<dbReference type="InterPro" id="IPR049577">
    <property type="entry name" value="GMPP_N"/>
</dbReference>
<keyword evidence="5" id="KW-0547">Nucleotide-binding</keyword>
<evidence type="ECO:0000256" key="6">
    <source>
        <dbReference type="ARBA" id="ARBA00023134"/>
    </source>
</evidence>
<dbReference type="InterPro" id="IPR029044">
    <property type="entry name" value="Nucleotide-diphossugar_trans"/>
</dbReference>
<name>A0A919S1X1_9CLOT</name>
<dbReference type="PANTHER" id="PTHR46390">
    <property type="entry name" value="MANNOSE-1-PHOSPHATE GUANYLYLTRANSFERASE"/>
    <property type="match status" value="1"/>
</dbReference>